<accession>A0A166RLK3</accession>
<feature type="compositionally biased region" description="Basic and acidic residues" evidence="1">
    <location>
        <begin position="1"/>
        <end position="10"/>
    </location>
</feature>
<evidence type="ECO:0000313" key="3">
    <source>
        <dbReference type="Proteomes" id="UP000076552"/>
    </source>
</evidence>
<sequence>MAPLRERDDDGGGGGPDAALHAVHGVITGMTGLANWKSRETSQSIRQWEWMRTAEAAWQLE</sequence>
<gene>
    <name evidence="2" type="ORF">CT0861_03187</name>
</gene>
<dbReference type="EMBL" id="LFIV01000107">
    <property type="protein sequence ID" value="KZL69412.1"/>
    <property type="molecule type" value="Genomic_DNA"/>
</dbReference>
<organism evidence="2 3">
    <name type="scientific">Colletotrichum tofieldiae</name>
    <dbReference type="NCBI Taxonomy" id="708197"/>
    <lineage>
        <taxon>Eukaryota</taxon>
        <taxon>Fungi</taxon>
        <taxon>Dikarya</taxon>
        <taxon>Ascomycota</taxon>
        <taxon>Pezizomycotina</taxon>
        <taxon>Sordariomycetes</taxon>
        <taxon>Hypocreomycetidae</taxon>
        <taxon>Glomerellales</taxon>
        <taxon>Glomerellaceae</taxon>
        <taxon>Colletotrichum</taxon>
        <taxon>Colletotrichum spaethianum species complex</taxon>
    </lineage>
</organism>
<proteinExistence type="predicted"/>
<evidence type="ECO:0000313" key="2">
    <source>
        <dbReference type="EMBL" id="KZL69412.1"/>
    </source>
</evidence>
<reference evidence="2 3" key="1">
    <citation type="submission" date="2015-06" db="EMBL/GenBank/DDBJ databases">
        <title>Survival trade-offs in plant roots during colonization by closely related pathogenic and mutualistic fungi.</title>
        <authorList>
            <person name="Hacquard S."/>
            <person name="Kracher B."/>
            <person name="Hiruma K."/>
            <person name="Weinman A."/>
            <person name="Muench P."/>
            <person name="Garrido Oter R."/>
            <person name="Ver Loren van Themaat E."/>
            <person name="Dallerey J.-F."/>
            <person name="Damm U."/>
            <person name="Henrissat B."/>
            <person name="Lespinet O."/>
            <person name="Thon M."/>
            <person name="Kemen E."/>
            <person name="McHardy A.C."/>
            <person name="Schulze-Lefert P."/>
            <person name="O'Connell R.J."/>
        </authorList>
    </citation>
    <scope>NUCLEOTIDE SEQUENCE [LARGE SCALE GENOMIC DNA]</scope>
    <source>
        <strain evidence="2 3">0861</strain>
    </source>
</reference>
<keyword evidence="3" id="KW-1185">Reference proteome</keyword>
<dbReference type="Proteomes" id="UP000076552">
    <property type="component" value="Unassembled WGS sequence"/>
</dbReference>
<evidence type="ECO:0000256" key="1">
    <source>
        <dbReference type="SAM" id="MobiDB-lite"/>
    </source>
</evidence>
<protein>
    <submittedName>
        <fullName evidence="2">Uncharacterized protein</fullName>
    </submittedName>
</protein>
<dbReference type="AlphaFoldDB" id="A0A166RLK3"/>
<feature type="region of interest" description="Disordered" evidence="1">
    <location>
        <begin position="1"/>
        <end position="20"/>
    </location>
</feature>
<name>A0A166RLK3_9PEZI</name>
<comment type="caution">
    <text evidence="2">The sequence shown here is derived from an EMBL/GenBank/DDBJ whole genome shotgun (WGS) entry which is preliminary data.</text>
</comment>